<dbReference type="OrthoDB" id="68969at2759"/>
<dbReference type="KEGG" id="spar:SPRG_11554"/>
<dbReference type="VEuPathDB" id="FungiDB:SPRG_11554"/>
<protein>
    <submittedName>
        <fullName evidence="1">Uncharacterized protein</fullName>
    </submittedName>
</protein>
<accession>A0A067C105</accession>
<keyword evidence="2" id="KW-1185">Reference proteome</keyword>
<dbReference type="AlphaFoldDB" id="A0A067C105"/>
<gene>
    <name evidence="1" type="ORF">SPRG_11554</name>
</gene>
<dbReference type="GeneID" id="24133583"/>
<sequence length="128" mass="14417">MNTINPTDNECQYTYKPCTNPRSRKKNGSLHSFCEYHRQKANALQKAHDARKRLREADAARGIAASRPAPIEETRTIATSASFGVDDMRFMSEWLLDANNVDADDYLDGTSPLTTEDYAILCDIFRGP</sequence>
<reference evidence="1 2" key="1">
    <citation type="journal article" date="2013" name="PLoS Genet.">
        <title>Distinctive expansion of potential virulence genes in the genome of the oomycete fish pathogen Saprolegnia parasitica.</title>
        <authorList>
            <person name="Jiang R.H."/>
            <person name="de Bruijn I."/>
            <person name="Haas B.J."/>
            <person name="Belmonte R."/>
            <person name="Lobach L."/>
            <person name="Christie J."/>
            <person name="van den Ackerveken G."/>
            <person name="Bottin A."/>
            <person name="Bulone V."/>
            <person name="Diaz-Moreno S.M."/>
            <person name="Dumas B."/>
            <person name="Fan L."/>
            <person name="Gaulin E."/>
            <person name="Govers F."/>
            <person name="Grenville-Briggs L.J."/>
            <person name="Horner N.R."/>
            <person name="Levin J.Z."/>
            <person name="Mammella M."/>
            <person name="Meijer H.J."/>
            <person name="Morris P."/>
            <person name="Nusbaum C."/>
            <person name="Oome S."/>
            <person name="Phillips A.J."/>
            <person name="van Rooyen D."/>
            <person name="Rzeszutek E."/>
            <person name="Saraiva M."/>
            <person name="Secombes C.J."/>
            <person name="Seidl M.F."/>
            <person name="Snel B."/>
            <person name="Stassen J.H."/>
            <person name="Sykes S."/>
            <person name="Tripathy S."/>
            <person name="van den Berg H."/>
            <person name="Vega-Arreguin J.C."/>
            <person name="Wawra S."/>
            <person name="Young S.K."/>
            <person name="Zeng Q."/>
            <person name="Dieguez-Uribeondo J."/>
            <person name="Russ C."/>
            <person name="Tyler B.M."/>
            <person name="van West P."/>
        </authorList>
    </citation>
    <scope>NUCLEOTIDE SEQUENCE [LARGE SCALE GENOMIC DNA]</scope>
    <source>
        <strain evidence="1 2">CBS 223.65</strain>
    </source>
</reference>
<evidence type="ECO:0000313" key="1">
    <source>
        <dbReference type="EMBL" id="KDO22795.1"/>
    </source>
</evidence>
<organism evidence="1 2">
    <name type="scientific">Saprolegnia parasitica (strain CBS 223.65)</name>
    <dbReference type="NCBI Taxonomy" id="695850"/>
    <lineage>
        <taxon>Eukaryota</taxon>
        <taxon>Sar</taxon>
        <taxon>Stramenopiles</taxon>
        <taxon>Oomycota</taxon>
        <taxon>Saprolegniomycetes</taxon>
        <taxon>Saprolegniales</taxon>
        <taxon>Saprolegniaceae</taxon>
        <taxon>Saprolegnia</taxon>
    </lineage>
</organism>
<name>A0A067C105_SAPPC</name>
<proteinExistence type="predicted"/>
<dbReference type="Proteomes" id="UP000030745">
    <property type="component" value="Unassembled WGS sequence"/>
</dbReference>
<dbReference type="OMA" id="FMSEWLL"/>
<evidence type="ECO:0000313" key="2">
    <source>
        <dbReference type="Proteomes" id="UP000030745"/>
    </source>
</evidence>
<dbReference type="EMBL" id="KK583262">
    <property type="protein sequence ID" value="KDO22795.1"/>
    <property type="molecule type" value="Genomic_DNA"/>
</dbReference>
<dbReference type="RefSeq" id="XP_012206469.1">
    <property type="nucleotide sequence ID" value="XM_012351079.1"/>
</dbReference>